<evidence type="ECO:0000256" key="7">
    <source>
        <dbReference type="ARBA" id="ARBA00022679"/>
    </source>
</evidence>
<dbReference type="Gene3D" id="3.90.1140.10">
    <property type="entry name" value="Cyclic phosphodiesterase"/>
    <property type="match status" value="1"/>
</dbReference>
<feature type="domain" description="Endonuclease/exonuclease/phosphatase" evidence="14">
    <location>
        <begin position="296"/>
        <end position="538"/>
    </location>
</feature>
<name>A0A7U2FA16_PHANO</name>
<feature type="compositionally biased region" description="Acidic residues" evidence="13">
    <location>
        <begin position="1087"/>
        <end position="1107"/>
    </location>
</feature>
<evidence type="ECO:0000313" key="19">
    <source>
        <dbReference type="Proteomes" id="UP000663193"/>
    </source>
</evidence>
<dbReference type="VEuPathDB" id="FungiDB:JI435_120990"/>
<dbReference type="GO" id="GO:0005634">
    <property type="term" value="C:nucleus"/>
    <property type="evidence" value="ECO:0007669"/>
    <property type="project" value="UniProtKB-SubCell"/>
</dbReference>
<dbReference type="Pfam" id="PF04457">
    <property type="entry name" value="MJ1316"/>
    <property type="match status" value="1"/>
</dbReference>
<evidence type="ECO:0000256" key="1">
    <source>
        <dbReference type="ARBA" id="ARBA00001936"/>
    </source>
</evidence>
<dbReference type="Pfam" id="PF04928">
    <property type="entry name" value="PAP_central"/>
    <property type="match status" value="1"/>
</dbReference>
<keyword evidence="9" id="KW-0547">Nucleotide-binding</keyword>
<evidence type="ECO:0000313" key="18">
    <source>
        <dbReference type="EMBL" id="QRD01439.1"/>
    </source>
</evidence>
<comment type="subcellular location">
    <subcellularLocation>
        <location evidence="3">Nucleus</location>
    </subcellularLocation>
</comment>
<proteinExistence type="inferred from homology"/>
<dbReference type="AlphaFoldDB" id="A0A7U2FA16"/>
<dbReference type="GO" id="GO:0005524">
    <property type="term" value="F:ATP binding"/>
    <property type="evidence" value="ECO:0007669"/>
    <property type="project" value="UniProtKB-KW"/>
</dbReference>
<dbReference type="Proteomes" id="UP000663193">
    <property type="component" value="Chromosome 12"/>
</dbReference>
<dbReference type="SUPFAM" id="SSF55003">
    <property type="entry name" value="PAP/Archaeal CCA-adding enzyme, C-terminal domain"/>
    <property type="match status" value="1"/>
</dbReference>
<evidence type="ECO:0000256" key="4">
    <source>
        <dbReference type="ARBA" id="ARBA00010912"/>
    </source>
</evidence>
<dbReference type="GO" id="GO:0031123">
    <property type="term" value="P:RNA 3'-end processing"/>
    <property type="evidence" value="ECO:0007669"/>
    <property type="project" value="InterPro"/>
</dbReference>
<evidence type="ECO:0000256" key="6">
    <source>
        <dbReference type="ARBA" id="ARBA00022664"/>
    </source>
</evidence>
<dbReference type="EC" id="2.7.7.19" evidence="5"/>
<evidence type="ECO:0000259" key="14">
    <source>
        <dbReference type="Pfam" id="PF03372"/>
    </source>
</evidence>
<evidence type="ECO:0000259" key="16">
    <source>
        <dbReference type="Pfam" id="PF04928"/>
    </source>
</evidence>
<keyword evidence="12" id="KW-0539">Nucleus</keyword>
<dbReference type="PANTHER" id="PTHR10682">
    <property type="entry name" value="POLY A POLYMERASE"/>
    <property type="match status" value="1"/>
</dbReference>
<dbReference type="InterPro" id="IPR040459">
    <property type="entry name" value="MJ1316"/>
</dbReference>
<dbReference type="InterPro" id="IPR005135">
    <property type="entry name" value="Endo/exonuclease/phosphatase"/>
</dbReference>
<feature type="domain" description="MJ1316 RNA cyclic group end recognition" evidence="15">
    <location>
        <begin position="1130"/>
        <end position="1204"/>
    </location>
</feature>
<evidence type="ECO:0000256" key="11">
    <source>
        <dbReference type="ARBA" id="ARBA00022842"/>
    </source>
</evidence>
<evidence type="ECO:0000256" key="8">
    <source>
        <dbReference type="ARBA" id="ARBA00022723"/>
    </source>
</evidence>
<dbReference type="Gene3D" id="1.10.1410.10">
    <property type="match status" value="1"/>
</dbReference>
<keyword evidence="18" id="KW-0548">Nucleotidyltransferase</keyword>
<dbReference type="EMBL" id="CP069034">
    <property type="protein sequence ID" value="QRD01439.1"/>
    <property type="molecule type" value="Genomic_DNA"/>
</dbReference>
<dbReference type="Pfam" id="PF20750">
    <property type="entry name" value="PAP_NTPase"/>
    <property type="match status" value="1"/>
</dbReference>
<keyword evidence="19" id="KW-1185">Reference proteome</keyword>
<feature type="region of interest" description="Disordered" evidence="13">
    <location>
        <begin position="1087"/>
        <end position="1129"/>
    </location>
</feature>
<dbReference type="GO" id="GO:0046872">
    <property type="term" value="F:metal ion binding"/>
    <property type="evidence" value="ECO:0007669"/>
    <property type="project" value="UniProtKB-KW"/>
</dbReference>
<keyword evidence="8" id="KW-0479">Metal-binding</keyword>
<feature type="domain" description="Poly(A) polymerase nucleotidyltransferase" evidence="17">
    <location>
        <begin position="606"/>
        <end position="733"/>
    </location>
</feature>
<evidence type="ECO:0000256" key="5">
    <source>
        <dbReference type="ARBA" id="ARBA00012388"/>
    </source>
</evidence>
<evidence type="ECO:0000256" key="2">
    <source>
        <dbReference type="ARBA" id="ARBA00001946"/>
    </source>
</evidence>
<keyword evidence="10" id="KW-0067">ATP-binding</keyword>
<dbReference type="PANTHER" id="PTHR10682:SF23">
    <property type="entry name" value="POLYNUCLEOTIDE ADENYLYLTRANSFERASE"/>
    <property type="match status" value="1"/>
</dbReference>
<comment type="cofactor">
    <cofactor evidence="1">
        <name>Mn(2+)</name>
        <dbReference type="ChEBI" id="CHEBI:29035"/>
    </cofactor>
</comment>
<accession>A0A7U2FA16</accession>
<comment type="similarity">
    <text evidence="4">Belongs to the poly(A) polymerase family.</text>
</comment>
<dbReference type="Gene3D" id="3.30.460.10">
    <property type="entry name" value="Beta Polymerase, domain 2"/>
    <property type="match status" value="1"/>
</dbReference>
<comment type="cofactor">
    <cofactor evidence="2">
        <name>Mg(2+)</name>
        <dbReference type="ChEBI" id="CHEBI:18420"/>
    </cofactor>
</comment>
<evidence type="ECO:0000256" key="10">
    <source>
        <dbReference type="ARBA" id="ARBA00022840"/>
    </source>
</evidence>
<dbReference type="InterPro" id="IPR048840">
    <property type="entry name" value="PolA_pol_NTPase"/>
</dbReference>
<feature type="domain" description="Poly(A) polymerase central" evidence="16">
    <location>
        <begin position="784"/>
        <end position="920"/>
    </location>
</feature>
<protein>
    <recommendedName>
        <fullName evidence="5">polynucleotide adenylyltransferase</fullName>
        <ecNumber evidence="5">2.7.7.19</ecNumber>
    </recommendedName>
</protein>
<dbReference type="SUPFAM" id="SSF81301">
    <property type="entry name" value="Nucleotidyltransferase"/>
    <property type="match status" value="1"/>
</dbReference>
<dbReference type="InterPro" id="IPR007012">
    <property type="entry name" value="PolA_pol_cen_dom"/>
</dbReference>
<organism evidence="18 19">
    <name type="scientific">Phaeosphaeria nodorum (strain SN15 / ATCC MYA-4574 / FGSC 10173)</name>
    <name type="common">Glume blotch fungus</name>
    <name type="synonym">Parastagonospora nodorum</name>
    <dbReference type="NCBI Taxonomy" id="321614"/>
    <lineage>
        <taxon>Eukaryota</taxon>
        <taxon>Fungi</taxon>
        <taxon>Dikarya</taxon>
        <taxon>Ascomycota</taxon>
        <taxon>Pezizomycotina</taxon>
        <taxon>Dothideomycetes</taxon>
        <taxon>Pleosporomycetidae</taxon>
        <taxon>Pleosporales</taxon>
        <taxon>Pleosporineae</taxon>
        <taxon>Phaeosphaeriaceae</taxon>
        <taxon>Parastagonospora</taxon>
    </lineage>
</organism>
<reference evidence="19" key="1">
    <citation type="journal article" date="2021" name="BMC Genomics">
        <title>Chromosome-level genome assembly and manually-curated proteome of model necrotroph Parastagonospora nodorum Sn15 reveals a genome-wide trove of candidate effector homologs, and redundancy of virulence-related functions within an accessory chromosome.</title>
        <authorList>
            <person name="Bertazzoni S."/>
            <person name="Jones D.A.B."/>
            <person name="Phan H.T."/>
            <person name="Tan K.-C."/>
            <person name="Hane J.K."/>
        </authorList>
    </citation>
    <scope>NUCLEOTIDE SEQUENCE [LARGE SCALE GENOMIC DNA]</scope>
    <source>
        <strain evidence="19">SN15 / ATCC MYA-4574 / FGSC 10173)</strain>
    </source>
</reference>
<dbReference type="SUPFAM" id="SSF56219">
    <property type="entry name" value="DNase I-like"/>
    <property type="match status" value="1"/>
</dbReference>
<evidence type="ECO:0000256" key="3">
    <source>
        <dbReference type="ARBA" id="ARBA00004123"/>
    </source>
</evidence>
<evidence type="ECO:0000259" key="15">
    <source>
        <dbReference type="Pfam" id="PF04457"/>
    </source>
</evidence>
<dbReference type="Pfam" id="PF13563">
    <property type="entry name" value="2_5_RNA_ligase2"/>
    <property type="match status" value="1"/>
</dbReference>
<dbReference type="GO" id="GO:0003723">
    <property type="term" value="F:RNA binding"/>
    <property type="evidence" value="ECO:0007669"/>
    <property type="project" value="InterPro"/>
</dbReference>
<dbReference type="InterPro" id="IPR043519">
    <property type="entry name" value="NT_sf"/>
</dbReference>
<evidence type="ECO:0000256" key="9">
    <source>
        <dbReference type="ARBA" id="ARBA00022741"/>
    </source>
</evidence>
<dbReference type="InterPro" id="IPR036691">
    <property type="entry name" value="Endo/exonu/phosph_ase_sf"/>
</dbReference>
<evidence type="ECO:0000259" key="17">
    <source>
        <dbReference type="Pfam" id="PF20750"/>
    </source>
</evidence>
<dbReference type="InterPro" id="IPR011068">
    <property type="entry name" value="NuclTrfase_I-like_C"/>
</dbReference>
<dbReference type="Gene3D" id="3.60.10.10">
    <property type="entry name" value="Endonuclease/exonuclease/phosphatase"/>
    <property type="match status" value="1"/>
</dbReference>
<evidence type="ECO:0000256" key="13">
    <source>
        <dbReference type="SAM" id="MobiDB-lite"/>
    </source>
</evidence>
<keyword evidence="11" id="KW-0460">Magnesium</keyword>
<keyword evidence="6" id="KW-0507">mRNA processing</keyword>
<dbReference type="GO" id="GO:0006397">
    <property type="term" value="P:mRNA processing"/>
    <property type="evidence" value="ECO:0007669"/>
    <property type="project" value="UniProtKB-KW"/>
</dbReference>
<sequence>MAGIKDSQHYDAIRINSNDTALCIIAPDTACGNVDRLRELYDKAYGKWPAHINLVYPFVAPENLPRAQEQLKTYFDEHLDTSKSRTTILSDAGIFKHRNNSTVFLQESQSQSDSSLASLRSMALQALGQKPAPSNLHLTIGQTENNTLFSQQFLLSKARLLPKLQFRIGALAILVRDRSGPDDCMKLWGVIDVARPEEAWRPSTPEHWIGQFPTVATDLHVGDNEGGEAVVKNISTANRNLQSGPIYCFDPHQNAWSVCENTSKNGTDASNLKISSYNVLIDSEYPPTHERDPFLISTILSESAAADVLVLQEVSDDFLSYILSNPDIQERYQYVSHGPPSQSDIGPLPNLRNVVILSRWCFSWKFVSFQQKYKGALVAKFGGLISNETCSQQGLVVAGVHLTAGLTDSSVAAKNQQLQALRDYLVDQHDADAWVIAGDFNIPTSTYTIDTALKDGSISKETVATLSSIETEFSDAGLIDTWAVARVEATDEVVSSTYDELFDGEEGATFDPRNNILAAATSETSIGRPQRYDRILARFQDNFRVSRCNHFGLPSEVDGSQVVPSDHAGIRSTLEFLKPSTATEGQSLEQENRMKIALKRAGPCLSQSAELDSVLASGGMFPSEEEVQQRKDALEILKRVVYGTSSDDVTSTSDVPMIIVPVGSYALGVWTSGSDIDCLCIGTISSKTFFKLARQRLVKAHDQGVRVLRKVEANTGTMLELSVLGVAMDLQYCPAARVVERWSEFAGLPASDPIFNLSILSLRKLKPYRDLLYIQRTLPSLSAFRLAYRCIKLWAVRRGIYSAKFGYLGGVHITLMLSWAAKCLAHDSGSITAPDLVSSFFHHFAHFNWTNDMMYDAFFHKQKPRYHRSAREPMVVLGFHAPNSNIAHTSTLPGLHTLVSEMKAADEALSDPSMTWKKFFGSTDNSPQAALSPISGASDFLSAHSSYVKIDIQFWGRTLAKGKSLVGWVESRCLSLVVDIYKMLPDLAVRIWPARFTDSDTIEGGDYHGCYLIGLSRPSNEHALNTQEDKASAKQALDKILDRFLTQLKTDERNYDSSVCWIDISLAKANDVKSLRLDDREWGDYVAELDPDSDDEEEIEELSDDVEEPLKRAIPQRPKPTATPLSSSKLRPASDVLHRLRWDPNLDPAEYIIGYEDRFLGPRETGLEKWKTEQTDDEFIPQHRILYFKKKGGESGDGEVVWERATRIDKIFGSGAGAGGTTC</sequence>
<dbReference type="Pfam" id="PF03372">
    <property type="entry name" value="Exo_endo_phos"/>
    <property type="match status" value="1"/>
</dbReference>
<dbReference type="SUPFAM" id="SSF81631">
    <property type="entry name" value="PAP/OAS1 substrate-binding domain"/>
    <property type="match status" value="1"/>
</dbReference>
<evidence type="ECO:0000256" key="12">
    <source>
        <dbReference type="ARBA" id="ARBA00023242"/>
    </source>
</evidence>
<keyword evidence="7 18" id="KW-0808">Transferase</keyword>
<gene>
    <name evidence="18" type="ORF">JI435_120990</name>
</gene>
<dbReference type="OrthoDB" id="10263155at2759"/>
<dbReference type="GO" id="GO:1990817">
    <property type="term" value="F:poly(A) RNA polymerase activity"/>
    <property type="evidence" value="ECO:0007669"/>
    <property type="project" value="UniProtKB-EC"/>
</dbReference>